<keyword evidence="3" id="KW-1185">Reference proteome</keyword>
<dbReference type="AlphaFoldDB" id="A0A9N8WBA2"/>
<dbReference type="Proteomes" id="UP000789572">
    <property type="component" value="Unassembled WGS sequence"/>
</dbReference>
<dbReference type="EMBL" id="CAJVPJ010000106">
    <property type="protein sequence ID" value="CAG8478635.1"/>
    <property type="molecule type" value="Genomic_DNA"/>
</dbReference>
<gene>
    <name evidence="2" type="ORF">POCULU_LOCUS1421</name>
</gene>
<proteinExistence type="predicted"/>
<reference evidence="2" key="1">
    <citation type="submission" date="2021-06" db="EMBL/GenBank/DDBJ databases">
        <authorList>
            <person name="Kallberg Y."/>
            <person name="Tangrot J."/>
            <person name="Rosling A."/>
        </authorList>
    </citation>
    <scope>NUCLEOTIDE SEQUENCE</scope>
    <source>
        <strain evidence="2">IA702</strain>
    </source>
</reference>
<evidence type="ECO:0000256" key="1">
    <source>
        <dbReference type="SAM" id="Phobius"/>
    </source>
</evidence>
<organism evidence="2 3">
    <name type="scientific">Paraglomus occultum</name>
    <dbReference type="NCBI Taxonomy" id="144539"/>
    <lineage>
        <taxon>Eukaryota</taxon>
        <taxon>Fungi</taxon>
        <taxon>Fungi incertae sedis</taxon>
        <taxon>Mucoromycota</taxon>
        <taxon>Glomeromycotina</taxon>
        <taxon>Glomeromycetes</taxon>
        <taxon>Paraglomerales</taxon>
        <taxon>Paraglomeraceae</taxon>
        <taxon>Paraglomus</taxon>
    </lineage>
</organism>
<feature type="transmembrane region" description="Helical" evidence="1">
    <location>
        <begin position="7"/>
        <end position="25"/>
    </location>
</feature>
<evidence type="ECO:0000313" key="3">
    <source>
        <dbReference type="Proteomes" id="UP000789572"/>
    </source>
</evidence>
<feature type="transmembrane region" description="Helical" evidence="1">
    <location>
        <begin position="64"/>
        <end position="86"/>
    </location>
</feature>
<name>A0A9N8WBA2_9GLOM</name>
<comment type="caution">
    <text evidence="2">The sequence shown here is derived from an EMBL/GenBank/DDBJ whole genome shotgun (WGS) entry which is preliminary data.</text>
</comment>
<keyword evidence="1" id="KW-1133">Transmembrane helix</keyword>
<keyword evidence="1" id="KW-0812">Transmembrane</keyword>
<evidence type="ECO:0000313" key="2">
    <source>
        <dbReference type="EMBL" id="CAG8478635.1"/>
    </source>
</evidence>
<sequence>MSTKDCIAFFAALLVIVGGILLGISKSLYTKCVENCDMDLLTSFENSPPYDDYSNCINKCKNKLVVTISVGIGLVVIGPILLFVACTSYNQGWKSRTDTALPVINPQPIIEPQRPPAVIISIEKKYRYVFTQN</sequence>
<keyword evidence="1" id="KW-0472">Membrane</keyword>
<accession>A0A9N8WBA2</accession>
<protein>
    <submittedName>
        <fullName evidence="2">6737_t:CDS:1</fullName>
    </submittedName>
</protein>